<sequence>MVSKKKDYCKSAKKQQSLLCYSESPNTGPTGSLMSTCKLSHLQWLHGDQGSFNDTKLEVKQHKLESIYADWFTDSENDGEENESDMTVGCSIESDDGDNKGNIFLCHMCGYKCLDIIGFKEHIKEHNENKVADVFSCHCVYCSRCFSSSEDLENHLTHHKGPCEICGAVFKCNGLFGNHFDTMHSNNKVTEIYKHTCVHYGSIFAESEDLASHIHRLKIPCKMCGTSFDCNALFLGRREEINNSLIENFDEVCEDSKEMNLCWETLHESGRQQSATCSNEVLMQSDVAVRRVHSSTSLNQYACEECDFTGSQKSLPIHREELLRKKYGLPLQGYSSEEDNRFWEEVKEKTCRVREKPNSKRTSKSKLKSKKKRKSYEKLLLEDSKDELGYISYKEEADNDILPTVCKGNETVQDIKTNLKVKDENKCADICKDQEWITDDEVDEEIAIDLTVAFKDEFKRKRVPAHTHAKNFVCKACNKKYSKNIYLREHIVRDHKDHEVAKEYKFICNYCNRVYNNQKRLDHHHSLHCGPCEICGMMFDCNALFWVHRKTHDAVCDVCDKVFLSTGALATHKKMKHMKLKFFCDICEKGFAYQSMLKAHSKKAHSLMSEDTQYSSKESVSRTSQDLNCKECAYSAKNFQSLRVHEGMAHKKKERKGDKVHTCHICNAELSTRAILRKHLKRHVGSAKYECELCHKLCLTEKSVLSHMKKAHGEISYTEGGERFPLIVEGQQVYQCKSCPYVYDTHIALQNHILSEHNSIPKNIHITIDQDHCVYKCELCDAVFNVAEMLHDHKLSFHNFEPESCAEEIIQVTTADHLNIHDSVGDFQIVRVSPTHNNPLNTILQEPRLETLDISMEQTTNASDTRTTLSLPSYAVPSNVNLVEIDGIQYHVIRGGE</sequence>
<dbReference type="Gene3D" id="3.30.160.60">
    <property type="entry name" value="Classic Zinc Finger"/>
    <property type="match status" value="4"/>
</dbReference>
<keyword evidence="6" id="KW-0539">Nucleus</keyword>
<dbReference type="Pfam" id="PF00096">
    <property type="entry name" value="zf-C2H2"/>
    <property type="match status" value="1"/>
</dbReference>
<evidence type="ECO:0000256" key="2">
    <source>
        <dbReference type="ARBA" id="ARBA00022723"/>
    </source>
</evidence>
<comment type="caution">
    <text evidence="9">The sequence shown here is derived from an EMBL/GenBank/DDBJ whole genome shotgun (WGS) entry which is preliminary data.</text>
</comment>
<dbReference type="PROSITE" id="PS00028">
    <property type="entry name" value="ZINC_FINGER_C2H2_1"/>
    <property type="match status" value="11"/>
</dbReference>
<evidence type="ECO:0000256" key="3">
    <source>
        <dbReference type="ARBA" id="ARBA00022737"/>
    </source>
</evidence>
<keyword evidence="3" id="KW-0677">Repeat</keyword>
<dbReference type="GO" id="GO:0008270">
    <property type="term" value="F:zinc ion binding"/>
    <property type="evidence" value="ECO:0007669"/>
    <property type="project" value="UniProtKB-KW"/>
</dbReference>
<evidence type="ECO:0000256" key="4">
    <source>
        <dbReference type="ARBA" id="ARBA00022771"/>
    </source>
</evidence>
<protein>
    <recommendedName>
        <fullName evidence="8">C2H2-type domain-containing protein</fullName>
    </recommendedName>
</protein>
<organism evidence="9 10">
    <name type="scientific">Halocaridina rubra</name>
    <name type="common">Hawaiian red shrimp</name>
    <dbReference type="NCBI Taxonomy" id="373956"/>
    <lineage>
        <taxon>Eukaryota</taxon>
        <taxon>Metazoa</taxon>
        <taxon>Ecdysozoa</taxon>
        <taxon>Arthropoda</taxon>
        <taxon>Crustacea</taxon>
        <taxon>Multicrustacea</taxon>
        <taxon>Malacostraca</taxon>
        <taxon>Eumalacostraca</taxon>
        <taxon>Eucarida</taxon>
        <taxon>Decapoda</taxon>
        <taxon>Pleocyemata</taxon>
        <taxon>Caridea</taxon>
        <taxon>Atyoidea</taxon>
        <taxon>Atyidae</taxon>
        <taxon>Halocaridina</taxon>
    </lineage>
</organism>
<evidence type="ECO:0000256" key="7">
    <source>
        <dbReference type="PROSITE-ProRule" id="PRU00042"/>
    </source>
</evidence>
<dbReference type="InterPro" id="IPR050331">
    <property type="entry name" value="Zinc_finger"/>
</dbReference>
<evidence type="ECO:0000313" key="9">
    <source>
        <dbReference type="EMBL" id="KAK7080711.1"/>
    </source>
</evidence>
<keyword evidence="5" id="KW-0862">Zinc</keyword>
<dbReference type="Proteomes" id="UP001381693">
    <property type="component" value="Unassembled WGS sequence"/>
</dbReference>
<feature type="domain" description="C2H2-type" evidence="8">
    <location>
        <begin position="554"/>
        <end position="582"/>
    </location>
</feature>
<accession>A0AAN8XD61</accession>
<dbReference type="GO" id="GO:0005634">
    <property type="term" value="C:nucleus"/>
    <property type="evidence" value="ECO:0007669"/>
    <property type="project" value="UniProtKB-SubCell"/>
</dbReference>
<dbReference type="PROSITE" id="PS50157">
    <property type="entry name" value="ZINC_FINGER_C2H2_2"/>
    <property type="match status" value="7"/>
</dbReference>
<dbReference type="PANTHER" id="PTHR16515:SF49">
    <property type="entry name" value="GASTRULA ZINC FINGER PROTEIN XLCGF49.1-LIKE-RELATED"/>
    <property type="match status" value="1"/>
</dbReference>
<feature type="domain" description="C2H2-type" evidence="8">
    <location>
        <begin position="472"/>
        <end position="500"/>
    </location>
</feature>
<feature type="domain" description="C2H2-type" evidence="8">
    <location>
        <begin position="506"/>
        <end position="533"/>
    </location>
</feature>
<keyword evidence="10" id="KW-1185">Reference proteome</keyword>
<feature type="domain" description="C2H2-type" evidence="8">
    <location>
        <begin position="135"/>
        <end position="164"/>
    </location>
</feature>
<gene>
    <name evidence="9" type="ORF">SK128_020653</name>
</gene>
<dbReference type="EMBL" id="JAXCGZ010005817">
    <property type="protein sequence ID" value="KAK7080711.1"/>
    <property type="molecule type" value="Genomic_DNA"/>
</dbReference>
<feature type="domain" description="C2H2-type" evidence="8">
    <location>
        <begin position="661"/>
        <end position="688"/>
    </location>
</feature>
<keyword evidence="2" id="KW-0479">Metal-binding</keyword>
<evidence type="ECO:0000256" key="5">
    <source>
        <dbReference type="ARBA" id="ARBA00022833"/>
    </source>
</evidence>
<dbReference type="SUPFAM" id="SSF57667">
    <property type="entry name" value="beta-beta-alpha zinc fingers"/>
    <property type="match status" value="2"/>
</dbReference>
<dbReference type="InterPro" id="IPR036236">
    <property type="entry name" value="Znf_C2H2_sf"/>
</dbReference>
<evidence type="ECO:0000256" key="1">
    <source>
        <dbReference type="ARBA" id="ARBA00004123"/>
    </source>
</evidence>
<dbReference type="GO" id="GO:0010468">
    <property type="term" value="P:regulation of gene expression"/>
    <property type="evidence" value="ECO:0007669"/>
    <property type="project" value="TreeGrafter"/>
</dbReference>
<comment type="subcellular location">
    <subcellularLocation>
        <location evidence="1">Nucleus</location>
    </subcellularLocation>
</comment>
<reference evidence="9 10" key="1">
    <citation type="submission" date="2023-11" db="EMBL/GenBank/DDBJ databases">
        <title>Halocaridina rubra genome assembly.</title>
        <authorList>
            <person name="Smith C."/>
        </authorList>
    </citation>
    <scope>NUCLEOTIDE SEQUENCE [LARGE SCALE GENOMIC DNA]</scope>
    <source>
        <strain evidence="9">EP-1</strain>
        <tissue evidence="9">Whole</tissue>
    </source>
</reference>
<dbReference type="SMART" id="SM00355">
    <property type="entry name" value="ZnF_C2H2"/>
    <property type="match status" value="13"/>
</dbReference>
<feature type="domain" description="C2H2-type" evidence="8">
    <location>
        <begin position="775"/>
        <end position="803"/>
    </location>
</feature>
<evidence type="ECO:0000259" key="8">
    <source>
        <dbReference type="PROSITE" id="PS50157"/>
    </source>
</evidence>
<name>A0AAN8XD61_HALRR</name>
<proteinExistence type="predicted"/>
<dbReference type="PANTHER" id="PTHR16515">
    <property type="entry name" value="PR DOMAIN ZINC FINGER PROTEIN"/>
    <property type="match status" value="1"/>
</dbReference>
<dbReference type="InterPro" id="IPR013087">
    <property type="entry name" value="Znf_C2H2_type"/>
</dbReference>
<evidence type="ECO:0000313" key="10">
    <source>
        <dbReference type="Proteomes" id="UP001381693"/>
    </source>
</evidence>
<feature type="domain" description="C2H2-type" evidence="8">
    <location>
        <begin position="582"/>
        <end position="610"/>
    </location>
</feature>
<evidence type="ECO:0000256" key="6">
    <source>
        <dbReference type="ARBA" id="ARBA00023242"/>
    </source>
</evidence>
<dbReference type="AlphaFoldDB" id="A0AAN8XD61"/>
<keyword evidence="4 7" id="KW-0863">Zinc-finger</keyword>